<dbReference type="SUPFAM" id="SSF51735">
    <property type="entry name" value="NAD(P)-binding Rossmann-fold domains"/>
    <property type="match status" value="1"/>
</dbReference>
<evidence type="ECO:0000313" key="6">
    <source>
        <dbReference type="Proteomes" id="UP000007881"/>
    </source>
</evidence>
<feature type="domain" description="Enoyl reductase (ER)" evidence="4">
    <location>
        <begin position="8"/>
        <end position="335"/>
    </location>
</feature>
<dbReference type="InterPro" id="IPR013149">
    <property type="entry name" value="ADH-like_C"/>
</dbReference>
<organism evidence="5 6">
    <name type="scientific">Phycisphaera mikurensis (strain NBRC 102666 / KCTC 22515 / FYK2301M01)</name>
    <dbReference type="NCBI Taxonomy" id="1142394"/>
    <lineage>
        <taxon>Bacteria</taxon>
        <taxon>Pseudomonadati</taxon>
        <taxon>Planctomycetota</taxon>
        <taxon>Phycisphaerae</taxon>
        <taxon>Phycisphaerales</taxon>
        <taxon>Phycisphaeraceae</taxon>
        <taxon>Phycisphaera</taxon>
    </lineage>
</organism>
<dbReference type="RefSeq" id="WP_014437922.1">
    <property type="nucleotide sequence ID" value="NC_017080.1"/>
</dbReference>
<evidence type="ECO:0000256" key="1">
    <source>
        <dbReference type="ARBA" id="ARBA00022723"/>
    </source>
</evidence>
<dbReference type="InterPro" id="IPR020843">
    <property type="entry name" value="ER"/>
</dbReference>
<evidence type="ECO:0000313" key="5">
    <source>
        <dbReference type="EMBL" id="BAM04709.1"/>
    </source>
</evidence>
<name>I0IHH1_PHYMF</name>
<dbReference type="Pfam" id="PF00107">
    <property type="entry name" value="ADH_zinc_N"/>
    <property type="match status" value="1"/>
</dbReference>
<keyword evidence="1" id="KW-0479">Metal-binding</keyword>
<dbReference type="GO" id="GO:0016491">
    <property type="term" value="F:oxidoreductase activity"/>
    <property type="evidence" value="ECO:0007669"/>
    <property type="project" value="UniProtKB-KW"/>
</dbReference>
<evidence type="ECO:0000256" key="3">
    <source>
        <dbReference type="ARBA" id="ARBA00023002"/>
    </source>
</evidence>
<dbReference type="eggNOG" id="COG1063">
    <property type="taxonomic scope" value="Bacteria"/>
</dbReference>
<dbReference type="HOGENOM" id="CLU_026673_11_0_0"/>
<evidence type="ECO:0000259" key="4">
    <source>
        <dbReference type="SMART" id="SM00829"/>
    </source>
</evidence>
<accession>I0IHH1</accession>
<dbReference type="GO" id="GO:0046872">
    <property type="term" value="F:metal ion binding"/>
    <property type="evidence" value="ECO:0007669"/>
    <property type="project" value="UniProtKB-KW"/>
</dbReference>
<dbReference type="InterPro" id="IPR013154">
    <property type="entry name" value="ADH-like_N"/>
</dbReference>
<dbReference type="InterPro" id="IPR036291">
    <property type="entry name" value="NAD(P)-bd_dom_sf"/>
</dbReference>
<gene>
    <name evidence="5" type="ordered locus">PSMK_25500</name>
</gene>
<dbReference type="PANTHER" id="PTHR43401:SF2">
    <property type="entry name" value="L-THREONINE 3-DEHYDROGENASE"/>
    <property type="match status" value="1"/>
</dbReference>
<dbReference type="SMART" id="SM00829">
    <property type="entry name" value="PKS_ER"/>
    <property type="match status" value="1"/>
</dbReference>
<sequence length="339" mass="35592">MPAALLQADKSFQIQDTESIAPAEGQVRLEVAFCGVCGTDLHIFKGHMDRRVAFPEVIGHEASATVAEVGPGVTSVEPGDAVVVRPLDACGDCAACRKGFGHVCTNLNFIGIDSPGAFQGSWTVPAGLVHELPGGLDLKMAAFVEPLAVACHDVRMAGLRAGEAAVVLGGGPIGMLIAMVARATGAEVILSEVNPKRLELARTLGVAGVNPVSEDVPAFVKEHNGGELADVVFEVSGAAPAIAQMTHLACVRGRVVVVAIVPEPAKVDLFQVFWKELKIIGTRVYEPQDYDRAIAMLADGSIDPSPLVTGEYPLTRVDEAFDSLSNSPDHMKILIDCRG</sequence>
<evidence type="ECO:0000256" key="2">
    <source>
        <dbReference type="ARBA" id="ARBA00022833"/>
    </source>
</evidence>
<keyword evidence="3 5" id="KW-0560">Oxidoreductase</keyword>
<dbReference type="EMBL" id="AP012338">
    <property type="protein sequence ID" value="BAM04709.1"/>
    <property type="molecule type" value="Genomic_DNA"/>
</dbReference>
<dbReference type="AlphaFoldDB" id="I0IHH1"/>
<dbReference type="Proteomes" id="UP000007881">
    <property type="component" value="Chromosome"/>
</dbReference>
<dbReference type="SUPFAM" id="SSF50129">
    <property type="entry name" value="GroES-like"/>
    <property type="match status" value="1"/>
</dbReference>
<proteinExistence type="predicted"/>
<dbReference type="Pfam" id="PF08240">
    <property type="entry name" value="ADH_N"/>
    <property type="match status" value="1"/>
</dbReference>
<dbReference type="KEGG" id="phm:PSMK_25500"/>
<dbReference type="InterPro" id="IPR050129">
    <property type="entry name" value="Zn_alcohol_dh"/>
</dbReference>
<dbReference type="OrthoDB" id="239596at2"/>
<reference evidence="5 6" key="1">
    <citation type="submission" date="2012-02" db="EMBL/GenBank/DDBJ databases">
        <title>Complete genome sequence of Phycisphaera mikurensis NBRC 102666.</title>
        <authorList>
            <person name="Ankai A."/>
            <person name="Hosoyama A."/>
            <person name="Terui Y."/>
            <person name="Sekine M."/>
            <person name="Fukai R."/>
            <person name="Kato Y."/>
            <person name="Nakamura S."/>
            <person name="Yamada-Narita S."/>
            <person name="Kawakoshi A."/>
            <person name="Fukunaga Y."/>
            <person name="Yamazaki S."/>
            <person name="Fujita N."/>
        </authorList>
    </citation>
    <scope>NUCLEOTIDE SEQUENCE [LARGE SCALE GENOMIC DNA]</scope>
    <source>
        <strain evidence="6">NBRC 102666 / KCTC 22515 / FYK2301M01</strain>
    </source>
</reference>
<dbReference type="Gene3D" id="3.90.180.10">
    <property type="entry name" value="Medium-chain alcohol dehydrogenases, catalytic domain"/>
    <property type="match status" value="1"/>
</dbReference>
<keyword evidence="6" id="KW-1185">Reference proteome</keyword>
<dbReference type="STRING" id="1142394.PSMK_25500"/>
<keyword evidence="2" id="KW-0862">Zinc</keyword>
<dbReference type="PANTHER" id="PTHR43401">
    <property type="entry name" value="L-THREONINE 3-DEHYDROGENASE"/>
    <property type="match status" value="1"/>
</dbReference>
<dbReference type="InterPro" id="IPR011032">
    <property type="entry name" value="GroES-like_sf"/>
</dbReference>
<dbReference type="Gene3D" id="3.40.50.720">
    <property type="entry name" value="NAD(P)-binding Rossmann-like Domain"/>
    <property type="match status" value="1"/>
</dbReference>
<protein>
    <submittedName>
        <fullName evidence="5">Putative zinc-containing alcohol dehydrogenase</fullName>
        <ecNumber evidence="5">1.1.1.-</ecNumber>
    </submittedName>
</protein>
<dbReference type="EC" id="1.1.1.-" evidence="5"/>